<dbReference type="PANTHER" id="PTHR43575">
    <property type="entry name" value="PROTEIN ABCI7, CHLOROPLASTIC"/>
    <property type="match status" value="1"/>
</dbReference>
<feature type="domain" description="SUF system FeS cluster assembly SufBD core" evidence="2">
    <location>
        <begin position="179"/>
        <end position="406"/>
    </location>
</feature>
<accession>A0ABM7VDQ4</accession>
<dbReference type="InterPro" id="IPR011542">
    <property type="entry name" value="SUF_FeS_clus_asmbl_SufD"/>
</dbReference>
<dbReference type="InterPro" id="IPR055346">
    <property type="entry name" value="Fe-S_cluster_assembly_SufBD"/>
</dbReference>
<dbReference type="InterPro" id="IPR000825">
    <property type="entry name" value="SUF_FeS_clus_asmbl_SufBD_core"/>
</dbReference>
<keyword evidence="5" id="KW-1185">Reference proteome</keyword>
<dbReference type="SUPFAM" id="SSF101960">
    <property type="entry name" value="Stabilizer of iron transporter SufD"/>
    <property type="match status" value="1"/>
</dbReference>
<proteinExistence type="inferred from homology"/>
<dbReference type="RefSeq" id="WP_338398043.1">
    <property type="nucleotide sequence ID" value="NZ_AP025292.1"/>
</dbReference>
<reference evidence="4 5" key="1">
    <citation type="submission" date="2021-12" db="EMBL/GenBank/DDBJ databases">
        <title>Genome sequencing of bacteria with rrn-lacking chromosome and rrn-plasmid.</title>
        <authorList>
            <person name="Anda M."/>
            <person name="Iwasaki W."/>
        </authorList>
    </citation>
    <scope>NUCLEOTIDE SEQUENCE [LARGE SCALE GENOMIC DNA]</scope>
    <source>
        <strain evidence="4 5">NBRC 101262</strain>
    </source>
</reference>
<dbReference type="InterPro" id="IPR045595">
    <property type="entry name" value="SufBD_N"/>
</dbReference>
<dbReference type="EMBL" id="AP025292">
    <property type="protein sequence ID" value="BDC99067.1"/>
    <property type="molecule type" value="Genomic_DNA"/>
</dbReference>
<protein>
    <submittedName>
        <fullName evidence="4">Fe-S cluster assembly protein SufD</fullName>
    </submittedName>
</protein>
<organism evidence="4 5">
    <name type="scientific">Persicobacter psychrovividus</name>
    <dbReference type="NCBI Taxonomy" id="387638"/>
    <lineage>
        <taxon>Bacteria</taxon>
        <taxon>Pseudomonadati</taxon>
        <taxon>Bacteroidota</taxon>
        <taxon>Cytophagia</taxon>
        <taxon>Cytophagales</taxon>
        <taxon>Persicobacteraceae</taxon>
        <taxon>Persicobacter</taxon>
    </lineage>
</organism>
<dbReference type="PANTHER" id="PTHR43575:SF1">
    <property type="entry name" value="PROTEIN ABCI7, CHLOROPLASTIC"/>
    <property type="match status" value="1"/>
</dbReference>
<evidence type="ECO:0000256" key="1">
    <source>
        <dbReference type="ARBA" id="ARBA00043967"/>
    </source>
</evidence>
<dbReference type="Pfam" id="PF19295">
    <property type="entry name" value="SufBD_N"/>
    <property type="match status" value="1"/>
</dbReference>
<comment type="similarity">
    <text evidence="1">Belongs to the iron-sulfur cluster assembly SufBD family.</text>
</comment>
<evidence type="ECO:0000259" key="2">
    <source>
        <dbReference type="Pfam" id="PF01458"/>
    </source>
</evidence>
<dbReference type="Pfam" id="PF01458">
    <property type="entry name" value="SUFBD_core"/>
    <property type="match status" value="1"/>
</dbReference>
<evidence type="ECO:0000313" key="5">
    <source>
        <dbReference type="Proteomes" id="UP001354989"/>
    </source>
</evidence>
<dbReference type="Proteomes" id="UP001354989">
    <property type="component" value="Chromosome"/>
</dbReference>
<sequence>MSTTVSENGSLGQIAVVHSQAAETIPAALQAQAQQAWEKFTATGFPHAKAEEYKYTPITKQLDRHFDLSALAPQGVVSEAEVKSLVFQSVEADLFVLVNGRFNEALSNYEGKGYDVCTLAEADEELVQEVIAKHKPQDDPFIHLNNAMASEGLFIHVPKNTQLQKPIIILNVTDSRHGQVVSHARNIIIAEQGAEAVIIEQYKSLGAVKSLTNNVTELFAEANAHLSFYKFQQENDSAFHLGNILVYQTKDSEVTTFTMTLEGAMIRNNLTFLLDGENITSNMYGLSFLKGKSHVDHHTVVDHTHPHCDSNELYKGVFDDKSAGVFNGKIFVREGAQKTNAFQSNKNILLSDDASIDTKPQLEIWADDVKCSHGCTNGQLDPEQLFYLRARGVDKRTAQGMLLYGFAADVLENIKLESLREELADLIHDRAGF</sequence>
<evidence type="ECO:0000259" key="3">
    <source>
        <dbReference type="Pfam" id="PF19295"/>
    </source>
</evidence>
<name>A0ABM7VDQ4_9BACT</name>
<gene>
    <name evidence="4" type="primary">sufD</name>
    <name evidence="4" type="ORF">PEPS_13480</name>
</gene>
<feature type="domain" description="SUF system FeS cluster assembly SufBD N-terminal" evidence="3">
    <location>
        <begin position="24"/>
        <end position="168"/>
    </location>
</feature>
<evidence type="ECO:0000313" key="4">
    <source>
        <dbReference type="EMBL" id="BDC99067.1"/>
    </source>
</evidence>
<dbReference type="NCBIfam" id="TIGR01981">
    <property type="entry name" value="sufD"/>
    <property type="match status" value="1"/>
</dbReference>
<dbReference type="InterPro" id="IPR037284">
    <property type="entry name" value="SUF_FeS_clus_asmbl_SufBD_sf"/>
</dbReference>